<dbReference type="InterPro" id="IPR054284">
    <property type="entry name" value="DUF7019"/>
</dbReference>
<dbReference type="OrthoDB" id="3397153at2"/>
<dbReference type="Pfam" id="PF22880">
    <property type="entry name" value="DUF7019"/>
    <property type="match status" value="1"/>
</dbReference>
<comment type="caution">
    <text evidence="1">The sequence shown here is derived from an EMBL/GenBank/DDBJ whole genome shotgun (WGS) entry which is preliminary data.</text>
</comment>
<dbReference type="AlphaFoldDB" id="A0A4U0S1T1"/>
<reference evidence="1 2" key="1">
    <citation type="submission" date="2019-04" db="EMBL/GenBank/DDBJ databases">
        <title>Streptomyces oryziradicis sp. nov., a novel actinomycete isolated from rhizosphere soil of rice (Oryza sativa L.).</title>
        <authorList>
            <person name="Li C."/>
        </authorList>
    </citation>
    <scope>NUCLEOTIDE SEQUENCE [LARGE SCALE GENOMIC DNA]</scope>
    <source>
        <strain evidence="1 2">NEAU-C40</strain>
    </source>
</reference>
<dbReference type="NCBIfam" id="NF040893">
    <property type="entry name" value="SAVMC3_10250"/>
    <property type="match status" value="1"/>
</dbReference>
<proteinExistence type="predicted"/>
<dbReference type="EMBL" id="SUMC01000077">
    <property type="protein sequence ID" value="TKA01001.1"/>
    <property type="molecule type" value="Genomic_DNA"/>
</dbReference>
<dbReference type="Proteomes" id="UP000305778">
    <property type="component" value="Unassembled WGS sequence"/>
</dbReference>
<keyword evidence="2" id="KW-1185">Reference proteome</keyword>
<name>A0A4U0S1T1_9ACTN</name>
<gene>
    <name evidence="1" type="ORF">FCI23_41485</name>
</gene>
<organism evidence="1 2">
    <name type="scientific">Actinacidiphila oryziradicis</name>
    <dbReference type="NCBI Taxonomy" id="2571141"/>
    <lineage>
        <taxon>Bacteria</taxon>
        <taxon>Bacillati</taxon>
        <taxon>Actinomycetota</taxon>
        <taxon>Actinomycetes</taxon>
        <taxon>Kitasatosporales</taxon>
        <taxon>Streptomycetaceae</taxon>
        <taxon>Actinacidiphila</taxon>
    </lineage>
</organism>
<evidence type="ECO:0000313" key="2">
    <source>
        <dbReference type="Proteomes" id="UP000305778"/>
    </source>
</evidence>
<accession>A0A4U0S1T1</accession>
<sequence>MRYYLYVSEAKLDMLFEQIPQKLLSRLATEAKVDLKVVSVAVQKAARAELGTYGRLDVVERYLEREYDIGWMTEPTSWFRGDLGLRIAGYGSATGPVFMTGQEGHTVVALIGSAHHLVGQRLPAEGIPVGHSMLPSLFRLLRETPEDWPRREPTAVSGRAYPADDQEALRQVLDFSAHLTGPTTYCEFLARRLLRGTATDENGQEWDVVIGTPLYVAMAEDEDDGAGGRR</sequence>
<evidence type="ECO:0000313" key="1">
    <source>
        <dbReference type="EMBL" id="TKA01001.1"/>
    </source>
</evidence>
<protein>
    <submittedName>
        <fullName evidence="1">Uncharacterized protein</fullName>
    </submittedName>
</protein>